<keyword evidence="4" id="KW-1185">Reference proteome</keyword>
<geneLocation type="plasmid" evidence="2 3">
    <name>p1</name>
</geneLocation>
<dbReference type="EMBL" id="JAWXYC010000003">
    <property type="protein sequence ID" value="MDX5951357.1"/>
    <property type="molecule type" value="Genomic_DNA"/>
</dbReference>
<reference evidence="2 3" key="1">
    <citation type="submission" date="2018-09" db="EMBL/GenBank/DDBJ databases">
        <title>Whole genome based analysis of evolution and adaptive divergence in Indian and Brazilian strains of Azospirillum brasilense.</title>
        <authorList>
            <person name="Singh C."/>
            <person name="Tripathi A.K."/>
        </authorList>
    </citation>
    <scope>NUCLEOTIDE SEQUENCE [LARGE SCALE GENOMIC DNA]</scope>
    <source>
        <strain evidence="2 3">MTCC4038</strain>
        <plasmid evidence="2 3">p1</plasmid>
    </source>
</reference>
<name>A0A0P0FBN1_AZOBR</name>
<organism evidence="2 3">
    <name type="scientific">Azospirillum brasilense</name>
    <dbReference type="NCBI Taxonomy" id="192"/>
    <lineage>
        <taxon>Bacteria</taxon>
        <taxon>Pseudomonadati</taxon>
        <taxon>Pseudomonadota</taxon>
        <taxon>Alphaproteobacteria</taxon>
        <taxon>Rhodospirillales</taxon>
        <taxon>Azospirillaceae</taxon>
        <taxon>Azospirillum</taxon>
    </lineage>
</organism>
<dbReference type="Proteomes" id="UP000298774">
    <property type="component" value="Plasmid p1"/>
</dbReference>
<keyword evidence="2" id="KW-0614">Plasmid</keyword>
<protein>
    <submittedName>
        <fullName evidence="2">Uncharacterized protein</fullName>
    </submittedName>
</protein>
<proteinExistence type="predicted"/>
<evidence type="ECO:0000313" key="1">
    <source>
        <dbReference type="EMBL" id="MDX5951357.1"/>
    </source>
</evidence>
<evidence type="ECO:0000313" key="4">
    <source>
        <dbReference type="Proteomes" id="UP001277471"/>
    </source>
</evidence>
<reference evidence="1 4" key="2">
    <citation type="submission" date="2023-11" db="EMBL/GenBank/DDBJ databases">
        <title>MicrobeMod: A computational toolkit for identifying prokaryotic methylation and restriction-modification with nanopore sequencing.</title>
        <authorList>
            <person name="Crits-Christoph A."/>
            <person name="Kang S.C."/>
            <person name="Lee H."/>
            <person name="Ostrov N."/>
        </authorList>
    </citation>
    <scope>NUCLEOTIDE SEQUENCE [LARGE SCALE GENOMIC DNA]</scope>
    <source>
        <strain evidence="1 4">ATCC 29145</strain>
    </source>
</reference>
<evidence type="ECO:0000313" key="2">
    <source>
        <dbReference type="EMBL" id="QCO11543.1"/>
    </source>
</evidence>
<sequence>MENPDVKPIVAALLEPLPPLVKGRNDLSDPGVVELLVRGYVDQCLAAFQEVLRGDVEQDAAIDAINAQATALNAVFLGTSGFDTVVVHPWNSADQLGQFLQDTVGLDFPAEDCVRAALIHLATHVMQAIQGGTETWEQQVDALVGEMRDLLLGRLPDGA</sequence>
<dbReference type="Proteomes" id="UP001277471">
    <property type="component" value="Unassembled WGS sequence"/>
</dbReference>
<dbReference type="EMBL" id="CP032340">
    <property type="protein sequence ID" value="QCO11543.1"/>
    <property type="molecule type" value="Genomic_DNA"/>
</dbReference>
<gene>
    <name evidence="2" type="ORF">D3868_21480</name>
    <name evidence="1" type="ORF">SIM66_09150</name>
</gene>
<dbReference type="RefSeq" id="WP_035676695.1">
    <property type="nucleotide sequence ID" value="NZ_CP012915.1"/>
</dbReference>
<dbReference type="AlphaFoldDB" id="A0A0P0FBN1"/>
<evidence type="ECO:0000313" key="3">
    <source>
        <dbReference type="Proteomes" id="UP000298774"/>
    </source>
</evidence>
<accession>A0A0P0FBN1</accession>
<dbReference type="KEGG" id="abf:AMK58_15945"/>
<dbReference type="GeneID" id="56453060"/>